<evidence type="ECO:0008006" key="4">
    <source>
        <dbReference type="Google" id="ProtNLM"/>
    </source>
</evidence>
<dbReference type="AlphaFoldDB" id="A0A0G4GIE7"/>
<gene>
    <name evidence="2" type="ORF">Vbra_17864</name>
</gene>
<reference evidence="2 3" key="1">
    <citation type="submission" date="2014-11" db="EMBL/GenBank/DDBJ databases">
        <authorList>
            <person name="Zhu J."/>
            <person name="Qi W."/>
            <person name="Song R."/>
        </authorList>
    </citation>
    <scope>NUCLEOTIDE SEQUENCE [LARGE SCALE GENOMIC DNA]</scope>
</reference>
<feature type="compositionally biased region" description="Low complexity" evidence="1">
    <location>
        <begin position="65"/>
        <end position="76"/>
    </location>
</feature>
<dbReference type="InterPro" id="IPR013083">
    <property type="entry name" value="Znf_RING/FYVE/PHD"/>
</dbReference>
<accession>A0A0G4GIE7</accession>
<feature type="compositionally biased region" description="Pro residues" evidence="1">
    <location>
        <begin position="80"/>
        <end position="95"/>
    </location>
</feature>
<evidence type="ECO:0000313" key="2">
    <source>
        <dbReference type="EMBL" id="CEM29618.1"/>
    </source>
</evidence>
<sequence>MMAPQRPDVFPSLSSVDRPLCHRGPPPLVSCPRSSKPSLSQDEGRFYQSEDAAHLAPFYEQSSSYDVFPSSSSYDYHPSEPAPSSPTPPPPPPASAPSAAPSQPLDQSYEWGYPFSGPFDDSSQYHRTEAEPYEPEWPSWADEDIPDSEVPLPGPIFEDEEVDQPQPHSADSYAAAAAAAATGGGGADDSMGVSSREAELQRQNDELARQLEETQRRLAELSVQQQPHSSQPPSSSSSAAPPPLPSPPQVAGIGADGDLPPGECVICFGEHGVASIMYVPCKHLCVCGHCYADRRRRHEARVRRHNARAESEADKRSIPKFECDICRKEVDYAGTRAEVLQWIGQPFT</sequence>
<feature type="compositionally biased region" description="Polar residues" evidence="1">
    <location>
        <begin position="32"/>
        <end position="41"/>
    </location>
</feature>
<dbReference type="InParanoid" id="A0A0G4GIE7"/>
<name>A0A0G4GIE7_VITBC</name>
<feature type="region of interest" description="Disordered" evidence="1">
    <location>
        <begin position="65"/>
        <end position="202"/>
    </location>
</feature>
<feature type="region of interest" description="Disordered" evidence="1">
    <location>
        <begin position="219"/>
        <end position="255"/>
    </location>
</feature>
<feature type="compositionally biased region" description="Low complexity" evidence="1">
    <location>
        <begin position="221"/>
        <end position="239"/>
    </location>
</feature>
<proteinExistence type="predicted"/>
<evidence type="ECO:0000256" key="1">
    <source>
        <dbReference type="SAM" id="MobiDB-lite"/>
    </source>
</evidence>
<dbReference type="Proteomes" id="UP000041254">
    <property type="component" value="Unassembled WGS sequence"/>
</dbReference>
<protein>
    <recommendedName>
        <fullName evidence="4">RING-type domain-containing protein</fullName>
    </recommendedName>
</protein>
<dbReference type="PhylomeDB" id="A0A0G4GIE7"/>
<dbReference type="VEuPathDB" id="CryptoDB:Vbra_17864"/>
<keyword evidence="3" id="KW-1185">Reference proteome</keyword>
<dbReference type="Gene3D" id="3.30.40.10">
    <property type="entry name" value="Zinc/RING finger domain, C3HC4 (zinc finger)"/>
    <property type="match status" value="1"/>
</dbReference>
<organism evidence="2 3">
    <name type="scientific">Vitrella brassicaformis (strain CCMP3155)</name>
    <dbReference type="NCBI Taxonomy" id="1169540"/>
    <lineage>
        <taxon>Eukaryota</taxon>
        <taxon>Sar</taxon>
        <taxon>Alveolata</taxon>
        <taxon>Colpodellida</taxon>
        <taxon>Vitrellaceae</taxon>
        <taxon>Vitrella</taxon>
    </lineage>
</organism>
<evidence type="ECO:0000313" key="3">
    <source>
        <dbReference type="Proteomes" id="UP000041254"/>
    </source>
</evidence>
<feature type="region of interest" description="Disordered" evidence="1">
    <location>
        <begin position="1"/>
        <end position="48"/>
    </location>
</feature>
<feature type="compositionally biased region" description="Low complexity" evidence="1">
    <location>
        <begin position="169"/>
        <end position="181"/>
    </location>
</feature>
<dbReference type="EMBL" id="CDMY01000677">
    <property type="protein sequence ID" value="CEM29618.1"/>
    <property type="molecule type" value="Genomic_DNA"/>
</dbReference>